<dbReference type="GO" id="GO:0005506">
    <property type="term" value="F:iron ion binding"/>
    <property type="evidence" value="ECO:0007669"/>
    <property type="project" value="InterPro"/>
</dbReference>
<sequence length="139" mass="16117">MIAIFSSVIVACLITWVYFRWVNVSQFWKRRGVPHLPLHPILGSLTFLQRKNPATWMIEMYQKFNTPYVGIWLFWRPALIINSPEIAKNVLVKDFDYFRDRFLSSGRSDPVGGLNLFTTNVSNHVYSSLSIPCSTPAKY</sequence>
<comment type="catalytic activity">
    <reaction evidence="14">
        <text>an organic molecule + reduced [NADPH--hemoprotein reductase] + O2 = an alcohol + oxidized [NADPH--hemoprotein reductase] + H2O + H(+)</text>
        <dbReference type="Rhea" id="RHEA:17149"/>
        <dbReference type="Rhea" id="RHEA-COMP:11964"/>
        <dbReference type="Rhea" id="RHEA-COMP:11965"/>
        <dbReference type="ChEBI" id="CHEBI:15377"/>
        <dbReference type="ChEBI" id="CHEBI:15378"/>
        <dbReference type="ChEBI" id="CHEBI:15379"/>
        <dbReference type="ChEBI" id="CHEBI:30879"/>
        <dbReference type="ChEBI" id="CHEBI:57618"/>
        <dbReference type="ChEBI" id="CHEBI:58210"/>
        <dbReference type="ChEBI" id="CHEBI:142491"/>
        <dbReference type="EC" id="1.14.14.1"/>
    </reaction>
</comment>
<dbReference type="SUPFAM" id="SSF48264">
    <property type="entry name" value="Cytochrome P450"/>
    <property type="match status" value="1"/>
</dbReference>
<name>A0A821YGI4_9NEOP</name>
<dbReference type="InterPro" id="IPR036396">
    <property type="entry name" value="Cyt_P450_sf"/>
</dbReference>
<evidence type="ECO:0000256" key="6">
    <source>
        <dbReference type="ARBA" id="ARBA00022617"/>
    </source>
</evidence>
<evidence type="ECO:0000256" key="5">
    <source>
        <dbReference type="ARBA" id="ARBA00012109"/>
    </source>
</evidence>
<evidence type="ECO:0000256" key="4">
    <source>
        <dbReference type="ARBA" id="ARBA00010617"/>
    </source>
</evidence>
<evidence type="ECO:0000256" key="3">
    <source>
        <dbReference type="ARBA" id="ARBA00004406"/>
    </source>
</evidence>
<evidence type="ECO:0000256" key="9">
    <source>
        <dbReference type="ARBA" id="ARBA00022848"/>
    </source>
</evidence>
<comment type="subcellular location">
    <subcellularLocation>
        <location evidence="3">Endoplasmic reticulum membrane</location>
        <topology evidence="3">Peripheral membrane protein</topology>
    </subcellularLocation>
    <subcellularLocation>
        <location evidence="2">Microsome membrane</location>
        <topology evidence="2">Peripheral membrane protein</topology>
    </subcellularLocation>
</comment>
<keyword evidence="6" id="KW-0349">Heme</keyword>
<evidence type="ECO:0000313" key="15">
    <source>
        <dbReference type="EMBL" id="CAF4959535.1"/>
    </source>
</evidence>
<comment type="cofactor">
    <cofactor evidence="1">
        <name>heme</name>
        <dbReference type="ChEBI" id="CHEBI:30413"/>
    </cofactor>
</comment>
<reference evidence="15" key="1">
    <citation type="submission" date="2021-02" db="EMBL/GenBank/DDBJ databases">
        <authorList>
            <person name="Steward A R."/>
        </authorList>
    </citation>
    <scope>NUCLEOTIDE SEQUENCE</scope>
</reference>
<gene>
    <name evidence="15" type="ORF">PMACD_LOCUS16612</name>
</gene>
<keyword evidence="16" id="KW-1185">Reference proteome</keyword>
<evidence type="ECO:0000256" key="11">
    <source>
        <dbReference type="ARBA" id="ARBA00023004"/>
    </source>
</evidence>
<keyword evidence="11" id="KW-0408">Iron</keyword>
<comment type="similarity">
    <text evidence="4">Belongs to the cytochrome P450 family.</text>
</comment>
<keyword evidence="13" id="KW-0472">Membrane</keyword>
<evidence type="ECO:0000256" key="1">
    <source>
        <dbReference type="ARBA" id="ARBA00001971"/>
    </source>
</evidence>
<keyword evidence="8" id="KW-0256">Endoplasmic reticulum</keyword>
<comment type="caution">
    <text evidence="15">The sequence shown here is derived from an EMBL/GenBank/DDBJ whole genome shotgun (WGS) entry which is preliminary data.</text>
</comment>
<dbReference type="Pfam" id="PF00067">
    <property type="entry name" value="p450"/>
    <property type="match status" value="1"/>
</dbReference>
<dbReference type="AlphaFoldDB" id="A0A821YGI4"/>
<dbReference type="Gene3D" id="1.10.630.10">
    <property type="entry name" value="Cytochrome P450"/>
    <property type="match status" value="1"/>
</dbReference>
<organism evidence="15 16">
    <name type="scientific">Pieris macdunnoughi</name>
    <dbReference type="NCBI Taxonomy" id="345717"/>
    <lineage>
        <taxon>Eukaryota</taxon>
        <taxon>Metazoa</taxon>
        <taxon>Ecdysozoa</taxon>
        <taxon>Arthropoda</taxon>
        <taxon>Hexapoda</taxon>
        <taxon>Insecta</taxon>
        <taxon>Pterygota</taxon>
        <taxon>Neoptera</taxon>
        <taxon>Endopterygota</taxon>
        <taxon>Lepidoptera</taxon>
        <taxon>Glossata</taxon>
        <taxon>Ditrysia</taxon>
        <taxon>Papilionoidea</taxon>
        <taxon>Pieridae</taxon>
        <taxon>Pierinae</taxon>
        <taxon>Pieris</taxon>
    </lineage>
</organism>
<evidence type="ECO:0000313" key="16">
    <source>
        <dbReference type="Proteomes" id="UP000663880"/>
    </source>
</evidence>
<dbReference type="EC" id="1.14.14.1" evidence="5"/>
<evidence type="ECO:0000256" key="2">
    <source>
        <dbReference type="ARBA" id="ARBA00004174"/>
    </source>
</evidence>
<dbReference type="InterPro" id="IPR050476">
    <property type="entry name" value="Insect_CytP450_Detox"/>
</dbReference>
<accession>A0A821YGI4</accession>
<dbReference type="PANTHER" id="PTHR24292:SF54">
    <property type="entry name" value="CYP9F3-RELATED"/>
    <property type="match status" value="1"/>
</dbReference>
<evidence type="ECO:0000256" key="12">
    <source>
        <dbReference type="ARBA" id="ARBA00023033"/>
    </source>
</evidence>
<evidence type="ECO:0000256" key="13">
    <source>
        <dbReference type="ARBA" id="ARBA00023136"/>
    </source>
</evidence>
<dbReference type="GO" id="GO:0005789">
    <property type="term" value="C:endoplasmic reticulum membrane"/>
    <property type="evidence" value="ECO:0007669"/>
    <property type="project" value="UniProtKB-SubCell"/>
</dbReference>
<keyword evidence="12" id="KW-0503">Monooxygenase</keyword>
<evidence type="ECO:0000256" key="8">
    <source>
        <dbReference type="ARBA" id="ARBA00022824"/>
    </source>
</evidence>
<evidence type="ECO:0000256" key="10">
    <source>
        <dbReference type="ARBA" id="ARBA00023002"/>
    </source>
</evidence>
<dbReference type="OrthoDB" id="6921559at2759"/>
<dbReference type="PANTHER" id="PTHR24292">
    <property type="entry name" value="CYTOCHROME P450"/>
    <property type="match status" value="1"/>
</dbReference>
<evidence type="ECO:0000256" key="7">
    <source>
        <dbReference type="ARBA" id="ARBA00022723"/>
    </source>
</evidence>
<dbReference type="InterPro" id="IPR001128">
    <property type="entry name" value="Cyt_P450"/>
</dbReference>
<protein>
    <recommendedName>
        <fullName evidence="5">unspecific monooxygenase</fullName>
        <ecNumber evidence="5">1.14.14.1</ecNumber>
    </recommendedName>
</protein>
<keyword evidence="10" id="KW-0560">Oxidoreductase</keyword>
<evidence type="ECO:0000256" key="14">
    <source>
        <dbReference type="ARBA" id="ARBA00047827"/>
    </source>
</evidence>
<dbReference type="GO" id="GO:0016712">
    <property type="term" value="F:oxidoreductase activity, acting on paired donors, with incorporation or reduction of molecular oxygen, reduced flavin or flavoprotein as one donor, and incorporation of one atom of oxygen"/>
    <property type="evidence" value="ECO:0007669"/>
    <property type="project" value="UniProtKB-EC"/>
</dbReference>
<dbReference type="EMBL" id="CAJOBZ010000099">
    <property type="protein sequence ID" value="CAF4959535.1"/>
    <property type="molecule type" value="Genomic_DNA"/>
</dbReference>
<dbReference type="GO" id="GO:0020037">
    <property type="term" value="F:heme binding"/>
    <property type="evidence" value="ECO:0007669"/>
    <property type="project" value="InterPro"/>
</dbReference>
<keyword evidence="9" id="KW-0492">Microsome</keyword>
<proteinExistence type="inferred from homology"/>
<keyword evidence="7" id="KW-0479">Metal-binding</keyword>
<dbReference type="Proteomes" id="UP000663880">
    <property type="component" value="Unassembled WGS sequence"/>
</dbReference>